<evidence type="ECO:0000256" key="2">
    <source>
        <dbReference type="ARBA" id="ARBA00022723"/>
    </source>
</evidence>
<reference evidence="10" key="1">
    <citation type="submission" date="2015-09" db="EMBL/GenBank/DDBJ databases">
        <authorList>
            <person name="Bertelli C."/>
        </authorList>
    </citation>
    <scope>NUCLEOTIDE SEQUENCE [LARGE SCALE GENOMIC DNA]</scope>
    <source>
        <strain evidence="10">KNic</strain>
    </source>
</reference>
<dbReference type="EC" id="3.4.24.-" evidence="9"/>
<dbReference type="InParanoid" id="A0A0U5JFG4"/>
<feature type="transmembrane region" description="Helical" evidence="7">
    <location>
        <begin position="84"/>
        <end position="102"/>
    </location>
</feature>
<comment type="cofactor">
    <cofactor evidence="6">
        <name>Zn(2+)</name>
        <dbReference type="ChEBI" id="CHEBI:29105"/>
    </cofactor>
    <text evidence="6">Binds 1 zinc ion per subunit.</text>
</comment>
<gene>
    <name evidence="9" type="ORF">PNK_1739</name>
</gene>
<sequence>MIRIIKDLLILCNIFLMIDQPLLRNQDSEAPVNFQIFCAQIILAAIYQRVFNSCSVDNKPERNKTEQGVFMGDFGTSGPGQRRGGSLLMALIIATVAFFMYFTQTEQNPITGEKQRVALTPDQEIRLGLQSAPQMAAKMGGEVPSSDPRSREVQQIGQEILSRSKANRGPWKFKFHLLADSKTVNAFALPGGQIFITLGLLNKLQTEAQLAGVLAHEMGHVIQRHSAQQMAKGQLGQLLIMATGMGVGNSDSNSGYQAAMIASVVNQMMQLRYGRKDELEADQWGLDLMEEAGYDPRAMIEVMRILEKASPGGSQPEMLLTHPYPEHRIAKISAYLKENPPGPNLTEGRNLQDIFKRSAFYGY</sequence>
<dbReference type="STRING" id="389348.PNK_1739"/>
<feature type="domain" description="Peptidase M48" evidence="8">
    <location>
        <begin position="149"/>
        <end position="334"/>
    </location>
</feature>
<keyword evidence="7" id="KW-1133">Transmembrane helix</keyword>
<keyword evidence="4 6" id="KW-0862">Zinc</keyword>
<dbReference type="EMBL" id="LN879502">
    <property type="protein sequence ID" value="CUI17346.1"/>
    <property type="molecule type" value="Genomic_DNA"/>
</dbReference>
<dbReference type="AlphaFoldDB" id="A0A0U5JFG4"/>
<dbReference type="CDD" id="cd07331">
    <property type="entry name" value="M48C_Oma1_like"/>
    <property type="match status" value="1"/>
</dbReference>
<evidence type="ECO:0000256" key="3">
    <source>
        <dbReference type="ARBA" id="ARBA00022801"/>
    </source>
</evidence>
<evidence type="ECO:0000256" key="7">
    <source>
        <dbReference type="SAM" id="Phobius"/>
    </source>
</evidence>
<dbReference type="PATRIC" id="fig|389348.3.peg.1955"/>
<proteinExistence type="inferred from homology"/>
<dbReference type="FunCoup" id="A0A0U5JFG4">
    <property type="interactions" value="69"/>
</dbReference>
<protein>
    <submittedName>
        <fullName evidence="9">Conserved putative membrane protein</fullName>
        <ecNumber evidence="9">3.4.24.-</ecNumber>
    </submittedName>
</protein>
<dbReference type="Gene3D" id="3.30.2010.10">
    <property type="entry name" value="Metalloproteases ('zincins'), catalytic domain"/>
    <property type="match status" value="1"/>
</dbReference>
<evidence type="ECO:0000256" key="1">
    <source>
        <dbReference type="ARBA" id="ARBA00022670"/>
    </source>
</evidence>
<organism evidence="9 10">
    <name type="scientific">Candidatus Protochlamydia naegleriophila</name>
    <dbReference type="NCBI Taxonomy" id="389348"/>
    <lineage>
        <taxon>Bacteria</taxon>
        <taxon>Pseudomonadati</taxon>
        <taxon>Chlamydiota</taxon>
        <taxon>Chlamydiia</taxon>
        <taxon>Parachlamydiales</taxon>
        <taxon>Parachlamydiaceae</taxon>
        <taxon>Candidatus Protochlamydia</taxon>
    </lineage>
</organism>
<evidence type="ECO:0000256" key="4">
    <source>
        <dbReference type="ARBA" id="ARBA00022833"/>
    </source>
</evidence>
<dbReference type="InterPro" id="IPR051156">
    <property type="entry name" value="Mito/Outer_Membr_Metalloprot"/>
</dbReference>
<dbReference type="InterPro" id="IPR001915">
    <property type="entry name" value="Peptidase_M48"/>
</dbReference>
<keyword evidence="1 6" id="KW-0645">Protease</keyword>
<evidence type="ECO:0000256" key="6">
    <source>
        <dbReference type="RuleBase" id="RU003983"/>
    </source>
</evidence>
<dbReference type="PANTHER" id="PTHR22726">
    <property type="entry name" value="METALLOENDOPEPTIDASE OMA1"/>
    <property type="match status" value="1"/>
</dbReference>
<keyword evidence="5 6" id="KW-0482">Metalloprotease</keyword>
<dbReference type="GO" id="GO:0051603">
    <property type="term" value="P:proteolysis involved in protein catabolic process"/>
    <property type="evidence" value="ECO:0007669"/>
    <property type="project" value="TreeGrafter"/>
</dbReference>
<dbReference type="GO" id="GO:0046872">
    <property type="term" value="F:metal ion binding"/>
    <property type="evidence" value="ECO:0007669"/>
    <property type="project" value="UniProtKB-KW"/>
</dbReference>
<evidence type="ECO:0000256" key="5">
    <source>
        <dbReference type="ARBA" id="ARBA00023049"/>
    </source>
</evidence>
<keyword evidence="10" id="KW-1185">Reference proteome</keyword>
<comment type="similarity">
    <text evidence="6">Belongs to the peptidase M48 family.</text>
</comment>
<dbReference type="GO" id="GO:0016020">
    <property type="term" value="C:membrane"/>
    <property type="evidence" value="ECO:0007669"/>
    <property type="project" value="TreeGrafter"/>
</dbReference>
<name>A0A0U5JFG4_9BACT</name>
<keyword evidence="3 6" id="KW-0378">Hydrolase</keyword>
<accession>A0A0U5JFG4</accession>
<dbReference type="Proteomes" id="UP000069902">
    <property type="component" value="Chromosome cPNK"/>
</dbReference>
<dbReference type="Pfam" id="PF01435">
    <property type="entry name" value="Peptidase_M48"/>
    <property type="match status" value="1"/>
</dbReference>
<keyword evidence="7" id="KW-0812">Transmembrane</keyword>
<dbReference type="KEGG" id="pnl:PNK_1739"/>
<keyword evidence="2" id="KW-0479">Metal-binding</keyword>
<dbReference type="GO" id="GO:0004222">
    <property type="term" value="F:metalloendopeptidase activity"/>
    <property type="evidence" value="ECO:0007669"/>
    <property type="project" value="InterPro"/>
</dbReference>
<dbReference type="PANTHER" id="PTHR22726:SF1">
    <property type="entry name" value="METALLOENDOPEPTIDASE OMA1, MITOCHONDRIAL"/>
    <property type="match status" value="1"/>
</dbReference>
<evidence type="ECO:0000313" key="9">
    <source>
        <dbReference type="EMBL" id="CUI17346.1"/>
    </source>
</evidence>
<keyword evidence="7" id="KW-0472">Membrane</keyword>
<evidence type="ECO:0000259" key="8">
    <source>
        <dbReference type="Pfam" id="PF01435"/>
    </source>
</evidence>
<evidence type="ECO:0000313" key="10">
    <source>
        <dbReference type="Proteomes" id="UP000069902"/>
    </source>
</evidence>